<dbReference type="FunFam" id="1.25.40.10:FF:000348">
    <property type="entry name" value="Pentatricopeptide repeat-containing protein chloroplastic"/>
    <property type="match status" value="1"/>
</dbReference>
<dbReference type="GO" id="GO:0016705">
    <property type="term" value="F:oxidoreductase activity, acting on paired donors, with incorporation or reduction of molecular oxygen"/>
    <property type="evidence" value="ECO:0007669"/>
    <property type="project" value="InterPro"/>
</dbReference>
<dbReference type="InterPro" id="IPR001128">
    <property type="entry name" value="Cyt_P450"/>
</dbReference>
<keyword evidence="5" id="KW-1185">Reference proteome</keyword>
<dbReference type="InterPro" id="IPR046960">
    <property type="entry name" value="PPR_At4g14850-like_plant"/>
</dbReference>
<dbReference type="InterPro" id="IPR002885">
    <property type="entry name" value="PPR_rpt"/>
</dbReference>
<dbReference type="OrthoDB" id="185373at2759"/>
<feature type="region of interest" description="Disordered" evidence="3">
    <location>
        <begin position="28"/>
        <end position="63"/>
    </location>
</feature>
<organism evidence="4 5">
    <name type="scientific">Cuscuta campestris</name>
    <dbReference type="NCBI Taxonomy" id="132261"/>
    <lineage>
        <taxon>Eukaryota</taxon>
        <taxon>Viridiplantae</taxon>
        <taxon>Streptophyta</taxon>
        <taxon>Embryophyta</taxon>
        <taxon>Tracheophyta</taxon>
        <taxon>Spermatophyta</taxon>
        <taxon>Magnoliopsida</taxon>
        <taxon>eudicotyledons</taxon>
        <taxon>Gunneridae</taxon>
        <taxon>Pentapetalae</taxon>
        <taxon>asterids</taxon>
        <taxon>lamiids</taxon>
        <taxon>Solanales</taxon>
        <taxon>Convolvulaceae</taxon>
        <taxon>Cuscuteae</taxon>
        <taxon>Cuscuta</taxon>
        <taxon>Cuscuta subgen. Grammica</taxon>
        <taxon>Cuscuta sect. Cleistogrammica</taxon>
    </lineage>
</organism>
<proteinExistence type="predicted"/>
<dbReference type="FunFam" id="1.25.40.10:FF:000242">
    <property type="entry name" value="Pentatricopeptide repeat-containing protein"/>
    <property type="match status" value="1"/>
</dbReference>
<feature type="repeat" description="PPR" evidence="2">
    <location>
        <begin position="546"/>
        <end position="580"/>
    </location>
</feature>
<protein>
    <submittedName>
        <fullName evidence="4">Uncharacterized protein</fullName>
    </submittedName>
</protein>
<dbReference type="Pfam" id="PF00067">
    <property type="entry name" value="p450"/>
    <property type="match status" value="1"/>
</dbReference>
<dbReference type="Gene3D" id="1.25.40.10">
    <property type="entry name" value="Tetratricopeptide repeat domain"/>
    <property type="match status" value="2"/>
</dbReference>
<dbReference type="InterPro" id="IPR036396">
    <property type="entry name" value="Cyt_P450_sf"/>
</dbReference>
<gene>
    <name evidence="4" type="ORF">CCAM_LOCUS29346</name>
</gene>
<dbReference type="Gene3D" id="1.10.630.10">
    <property type="entry name" value="Cytochrome P450"/>
    <property type="match status" value="1"/>
</dbReference>
<dbReference type="SUPFAM" id="SSF48264">
    <property type="entry name" value="Cytochrome P450"/>
    <property type="match status" value="1"/>
</dbReference>
<dbReference type="Pfam" id="PF13041">
    <property type="entry name" value="PPR_2"/>
    <property type="match status" value="2"/>
</dbReference>
<evidence type="ECO:0000256" key="2">
    <source>
        <dbReference type="PROSITE-ProRule" id="PRU00708"/>
    </source>
</evidence>
<evidence type="ECO:0000313" key="5">
    <source>
        <dbReference type="Proteomes" id="UP000595140"/>
    </source>
</evidence>
<dbReference type="PANTHER" id="PTHR47926">
    <property type="entry name" value="PENTATRICOPEPTIDE REPEAT-CONTAINING PROTEIN"/>
    <property type="match status" value="1"/>
</dbReference>
<feature type="repeat" description="PPR" evidence="2">
    <location>
        <begin position="649"/>
        <end position="679"/>
    </location>
</feature>
<dbReference type="EMBL" id="OOIL02003369">
    <property type="protein sequence ID" value="VFQ87570.1"/>
    <property type="molecule type" value="Genomic_DNA"/>
</dbReference>
<name>A0A484MFJ6_9ASTE</name>
<dbReference type="GO" id="GO:0005506">
    <property type="term" value="F:iron ion binding"/>
    <property type="evidence" value="ECO:0007669"/>
    <property type="project" value="InterPro"/>
</dbReference>
<reference evidence="4 5" key="1">
    <citation type="submission" date="2018-04" db="EMBL/GenBank/DDBJ databases">
        <authorList>
            <person name="Vogel A."/>
        </authorList>
    </citation>
    <scope>NUCLEOTIDE SEQUENCE [LARGE SCALE GENOMIC DNA]</scope>
</reference>
<dbReference type="InterPro" id="IPR046848">
    <property type="entry name" value="E_motif"/>
</dbReference>
<dbReference type="AlphaFoldDB" id="A0A484MFJ6"/>
<dbReference type="PROSITE" id="PS51375">
    <property type="entry name" value="PPR"/>
    <property type="match status" value="3"/>
</dbReference>
<dbReference type="Proteomes" id="UP000595140">
    <property type="component" value="Unassembled WGS sequence"/>
</dbReference>
<dbReference type="Pfam" id="PF01535">
    <property type="entry name" value="PPR"/>
    <property type="match status" value="2"/>
</dbReference>
<evidence type="ECO:0000256" key="1">
    <source>
        <dbReference type="ARBA" id="ARBA00022737"/>
    </source>
</evidence>
<dbReference type="GO" id="GO:0009451">
    <property type="term" value="P:RNA modification"/>
    <property type="evidence" value="ECO:0007669"/>
    <property type="project" value="InterPro"/>
</dbReference>
<dbReference type="Pfam" id="PF20431">
    <property type="entry name" value="E_motif"/>
    <property type="match status" value="1"/>
</dbReference>
<accession>A0A484MFJ6</accession>
<evidence type="ECO:0000313" key="4">
    <source>
        <dbReference type="EMBL" id="VFQ87570.1"/>
    </source>
</evidence>
<dbReference type="GO" id="GO:0003723">
    <property type="term" value="F:RNA binding"/>
    <property type="evidence" value="ECO:0007669"/>
    <property type="project" value="InterPro"/>
</dbReference>
<dbReference type="NCBIfam" id="TIGR00756">
    <property type="entry name" value="PPR"/>
    <property type="match status" value="4"/>
</dbReference>
<dbReference type="GO" id="GO:0020037">
    <property type="term" value="F:heme binding"/>
    <property type="evidence" value="ECO:0007669"/>
    <property type="project" value="InterPro"/>
</dbReference>
<keyword evidence="1" id="KW-0677">Repeat</keyword>
<dbReference type="InterPro" id="IPR011990">
    <property type="entry name" value="TPR-like_helical_dom_sf"/>
</dbReference>
<feature type="repeat" description="PPR" evidence="2">
    <location>
        <begin position="680"/>
        <end position="714"/>
    </location>
</feature>
<dbReference type="GO" id="GO:0004497">
    <property type="term" value="F:monooxygenase activity"/>
    <property type="evidence" value="ECO:0007669"/>
    <property type="project" value="InterPro"/>
</dbReference>
<sequence>MPVPVPWNRCGGLVGGAGTVAAGAAGIPGGRIPAVPPPESTPPAHRSRSQVRPDLQAPAGDPAVRGGELAVHREQDATFSNRDPTAAALIATYGGRDIAWAPMGGYWREARKIFVREMLSSGNIRACREHRRSEVRKAIGDLRSRAGESVDVGELAYRTEMNVVTRMILGSDRVGDEFRKIMGKFIASIGEPNVSDFFPWLARFDLQGKQRKMRDLVKLVGNTLDPIIEEGLKIVSEKSQVAGKDEFEEKKHFLQILLELKDGEAGKLLDFDAIKAILQAIGQLTRGAEEAGDEAYCRNPIRKRVPTAENAAGRETPLPPYAAAPSRHMNPQDWPWCLPKPRVVMLLTQLSRREIASGPLLPLLKNHKCLHLKASGDPPLEQPCLHLLKQCSNAVHIRQAHCYMVVRALDYDNILLNRFICVLSSLGLYDYVYCSALLAPSPDRYLFNTAIDALARHPRSTGHAVILHNRARKLGLKLDTYSIPFVLNAVVIDCGLRFTGRQIHCEAVKTGLSCDIHVVVSLVRMYSAGRLVSDARKVFDEMEQPDTALWNAMMAGYAKVGDMEAAMSLFEHMSRRNIVSWTTILAGYAQRNQSHEAISLFRRMIADSNGVKPDEVAMTAALSACADLGNLELGEWIHSYIERHRLQRTIRLNNALIDMYAKSGSMNKAIQLFESMTEKNVVTWSTMISGLATNGLGSEALDLFSQMEGAGIRPNDVTLIAVLSACSHAGYVELGYWYFHTMEERYGIRPSIKHYGCAIDLLGRAGRLQEAENLCQRMPFEANAAIWGSLLAASRNQGNIGLGERALKHLLKVEPNHSGNYSLLSGLYASHSRWAEARETRVLMRDIGVKKNPGQSLIQVDNRAYVFNSEDGFHPQLEGIYTTLLQLNGEMKMPRHTIRDYWDLLDYELI</sequence>
<dbReference type="PANTHER" id="PTHR47926:SF432">
    <property type="entry name" value="(WILD MALAYSIAN BANANA) HYPOTHETICAL PROTEIN"/>
    <property type="match status" value="1"/>
</dbReference>
<evidence type="ECO:0000256" key="3">
    <source>
        <dbReference type="SAM" id="MobiDB-lite"/>
    </source>
</evidence>